<dbReference type="EMBL" id="JBHSGR010000002">
    <property type="protein sequence ID" value="MFC4692491.1"/>
    <property type="molecule type" value="Genomic_DNA"/>
</dbReference>
<accession>A0ABV9LFH3</accession>
<evidence type="ECO:0000313" key="3">
    <source>
        <dbReference type="Proteomes" id="UP001596025"/>
    </source>
</evidence>
<dbReference type="GO" id="GO:0004497">
    <property type="term" value="F:monooxygenase activity"/>
    <property type="evidence" value="ECO:0007669"/>
    <property type="project" value="UniProtKB-KW"/>
</dbReference>
<feature type="domain" description="Dimethylamine monooxygenase subunit DmmA-like C-terminal" evidence="1">
    <location>
        <begin position="100"/>
        <end position="144"/>
    </location>
</feature>
<sequence length="153" mass="16112">MDPAGRTVSVLGFGDRGREIVADWLAATPAGRVVWSLVAERADDATLAALAGQVRAARVGWRLMLSGPEVDVLAARAVATGLGLLDAEIRAAVTGVDRKRVHCAHCQVTTEAEVPVGAEVPCRGCARRLHVYAHVARRTGAYLGFMADAEEVA</sequence>
<dbReference type="Pfam" id="PF22289">
    <property type="entry name" value="DmmA-like_C"/>
    <property type="match status" value="1"/>
</dbReference>
<name>A0ABV9LFH3_9ACTN</name>
<keyword evidence="3" id="KW-1185">Reference proteome</keyword>
<organism evidence="2 3">
    <name type="scientific">Geodermatophilus arenarius</name>
    <dbReference type="NCBI Taxonomy" id="1137990"/>
    <lineage>
        <taxon>Bacteria</taxon>
        <taxon>Bacillati</taxon>
        <taxon>Actinomycetota</taxon>
        <taxon>Actinomycetes</taxon>
        <taxon>Geodermatophilales</taxon>
        <taxon>Geodermatophilaceae</taxon>
        <taxon>Geodermatophilus</taxon>
    </lineage>
</organism>
<proteinExistence type="predicted"/>
<dbReference type="RefSeq" id="WP_387986502.1">
    <property type="nucleotide sequence ID" value="NZ_JBHSGR010000002.1"/>
</dbReference>
<evidence type="ECO:0000313" key="2">
    <source>
        <dbReference type="EMBL" id="MFC4692491.1"/>
    </source>
</evidence>
<comment type="caution">
    <text evidence="2">The sequence shown here is derived from an EMBL/GenBank/DDBJ whole genome shotgun (WGS) entry which is preliminary data.</text>
</comment>
<protein>
    <submittedName>
        <fullName evidence="2">Dimethylamine monooxygenase subunit DmmA family protein</fullName>
    </submittedName>
</protein>
<keyword evidence="2" id="KW-0560">Oxidoreductase</keyword>
<keyword evidence="2" id="KW-0503">Monooxygenase</keyword>
<dbReference type="InterPro" id="IPR048037">
    <property type="entry name" value="DmmA-like_C"/>
</dbReference>
<gene>
    <name evidence="2" type="ORF">ACFO3M_03720</name>
</gene>
<reference evidence="3" key="1">
    <citation type="journal article" date="2019" name="Int. J. Syst. Evol. Microbiol.">
        <title>The Global Catalogue of Microorganisms (GCM) 10K type strain sequencing project: providing services to taxonomists for standard genome sequencing and annotation.</title>
        <authorList>
            <consortium name="The Broad Institute Genomics Platform"/>
            <consortium name="The Broad Institute Genome Sequencing Center for Infectious Disease"/>
            <person name="Wu L."/>
            <person name="Ma J."/>
        </authorList>
    </citation>
    <scope>NUCLEOTIDE SEQUENCE [LARGE SCALE GENOMIC DNA]</scope>
    <source>
        <strain evidence="3">CCUG 62763</strain>
    </source>
</reference>
<dbReference type="Proteomes" id="UP001596025">
    <property type="component" value="Unassembled WGS sequence"/>
</dbReference>
<evidence type="ECO:0000259" key="1">
    <source>
        <dbReference type="Pfam" id="PF22289"/>
    </source>
</evidence>
<dbReference type="NCBIfam" id="NF041259">
    <property type="entry name" value="mono_DmmA_fam"/>
    <property type="match status" value="1"/>
</dbReference>